<protein>
    <submittedName>
        <fullName evidence="15">Mg2+/Co2+ transporter CorB</fullName>
    </submittedName>
</protein>
<dbReference type="InterPro" id="IPR036318">
    <property type="entry name" value="FAD-bd_PCMH-like_sf"/>
</dbReference>
<evidence type="ECO:0000256" key="3">
    <source>
        <dbReference type="ARBA" id="ARBA00022475"/>
    </source>
</evidence>
<keyword evidence="4 10" id="KW-0812">Transmembrane</keyword>
<dbReference type="SUPFAM" id="SSF56176">
    <property type="entry name" value="FAD-binding/transporter-associated domain-like"/>
    <property type="match status" value="1"/>
</dbReference>
<proteinExistence type="inferred from homology"/>
<organism evidence="15 16">
    <name type="scientific">Limibacillus halophilus</name>
    <dbReference type="NCBI Taxonomy" id="1579333"/>
    <lineage>
        <taxon>Bacteria</taxon>
        <taxon>Pseudomonadati</taxon>
        <taxon>Pseudomonadota</taxon>
        <taxon>Alphaproteobacteria</taxon>
        <taxon>Rhodospirillales</taxon>
        <taxon>Rhodovibrionaceae</taxon>
        <taxon>Limibacillus</taxon>
    </lineage>
</organism>
<comment type="caution">
    <text evidence="15">The sequence shown here is derived from an EMBL/GenBank/DDBJ whole genome shotgun (WGS) entry which is preliminary data.</text>
</comment>
<keyword evidence="16" id="KW-1185">Reference proteome</keyword>
<evidence type="ECO:0000313" key="15">
    <source>
        <dbReference type="EMBL" id="MBB3066349.1"/>
    </source>
</evidence>
<dbReference type="InterPro" id="IPR046342">
    <property type="entry name" value="CBS_dom_sf"/>
</dbReference>
<dbReference type="InterPro" id="IPR005170">
    <property type="entry name" value="Transptr-assoc_dom"/>
</dbReference>
<comment type="similarity">
    <text evidence="2">Belongs to the UPF0053 family. Hemolysin C subfamily.</text>
</comment>
<dbReference type="PANTHER" id="PTHR22777:SF32">
    <property type="entry name" value="UPF0053 INNER MEMBRANE PROTEIN YFJD"/>
    <property type="match status" value="1"/>
</dbReference>
<feature type="transmembrane region" description="Helical" evidence="12">
    <location>
        <begin position="61"/>
        <end position="85"/>
    </location>
</feature>
<dbReference type="PANTHER" id="PTHR22777">
    <property type="entry name" value="HEMOLYSIN-RELATED"/>
    <property type="match status" value="1"/>
</dbReference>
<dbReference type="EMBL" id="JACHXA010000008">
    <property type="protein sequence ID" value="MBB3066349.1"/>
    <property type="molecule type" value="Genomic_DNA"/>
</dbReference>
<keyword evidence="7 9" id="KW-0129">CBS domain</keyword>
<accession>A0A839SWD1</accession>
<dbReference type="GO" id="GO:0005886">
    <property type="term" value="C:plasma membrane"/>
    <property type="evidence" value="ECO:0007669"/>
    <property type="project" value="UniProtKB-SubCell"/>
</dbReference>
<dbReference type="PROSITE" id="PS51846">
    <property type="entry name" value="CNNM"/>
    <property type="match status" value="1"/>
</dbReference>
<evidence type="ECO:0000256" key="10">
    <source>
        <dbReference type="PROSITE-ProRule" id="PRU01193"/>
    </source>
</evidence>
<feature type="domain" description="CBS" evidence="13">
    <location>
        <begin position="292"/>
        <end position="349"/>
    </location>
</feature>
<feature type="region of interest" description="Disordered" evidence="11">
    <location>
        <begin position="433"/>
        <end position="455"/>
    </location>
</feature>
<keyword evidence="3" id="KW-1003">Cell membrane</keyword>
<dbReference type="Pfam" id="PF01595">
    <property type="entry name" value="CNNM"/>
    <property type="match status" value="1"/>
</dbReference>
<keyword evidence="6 10" id="KW-1133">Transmembrane helix</keyword>
<evidence type="ECO:0000256" key="5">
    <source>
        <dbReference type="ARBA" id="ARBA00022737"/>
    </source>
</evidence>
<dbReference type="Pfam" id="PF03471">
    <property type="entry name" value="CorC_HlyC"/>
    <property type="match status" value="1"/>
</dbReference>
<feature type="transmembrane region" description="Helical" evidence="12">
    <location>
        <begin position="123"/>
        <end position="142"/>
    </location>
</feature>
<keyword evidence="5" id="KW-0677">Repeat</keyword>
<dbReference type="FunFam" id="3.10.580.10:FF:000002">
    <property type="entry name" value="Magnesium/cobalt efflux protein CorC"/>
    <property type="match status" value="1"/>
</dbReference>
<feature type="compositionally biased region" description="Basic and acidic residues" evidence="11">
    <location>
        <begin position="442"/>
        <end position="455"/>
    </location>
</feature>
<comment type="subcellular location">
    <subcellularLocation>
        <location evidence="1">Cell membrane</location>
        <topology evidence="1">Multi-pass membrane protein</topology>
    </subcellularLocation>
</comment>
<dbReference type="InterPro" id="IPR000644">
    <property type="entry name" value="CBS_dom"/>
</dbReference>
<dbReference type="InterPro" id="IPR044751">
    <property type="entry name" value="Ion_transp-like_CBS"/>
</dbReference>
<evidence type="ECO:0000256" key="4">
    <source>
        <dbReference type="ARBA" id="ARBA00022692"/>
    </source>
</evidence>
<evidence type="ECO:0000256" key="12">
    <source>
        <dbReference type="SAM" id="Phobius"/>
    </source>
</evidence>
<feature type="transmembrane region" description="Helical" evidence="12">
    <location>
        <begin position="6"/>
        <end position="24"/>
    </location>
</feature>
<evidence type="ECO:0000259" key="14">
    <source>
        <dbReference type="PROSITE" id="PS51846"/>
    </source>
</evidence>
<feature type="domain" description="CBS" evidence="13">
    <location>
        <begin position="209"/>
        <end position="269"/>
    </location>
</feature>
<dbReference type="SMART" id="SM01091">
    <property type="entry name" value="CorC_HlyC"/>
    <property type="match status" value="1"/>
</dbReference>
<gene>
    <name evidence="15" type="ORF">FHR98_002655</name>
</gene>
<evidence type="ECO:0000313" key="16">
    <source>
        <dbReference type="Proteomes" id="UP000581135"/>
    </source>
</evidence>
<name>A0A839SWD1_9PROT</name>
<feature type="transmembrane region" description="Helical" evidence="12">
    <location>
        <begin position="91"/>
        <end position="111"/>
    </location>
</feature>
<dbReference type="AlphaFoldDB" id="A0A839SWD1"/>
<evidence type="ECO:0000256" key="1">
    <source>
        <dbReference type="ARBA" id="ARBA00004651"/>
    </source>
</evidence>
<evidence type="ECO:0000259" key="13">
    <source>
        <dbReference type="PROSITE" id="PS51371"/>
    </source>
</evidence>
<dbReference type="SUPFAM" id="SSF54631">
    <property type="entry name" value="CBS-domain pair"/>
    <property type="match status" value="1"/>
</dbReference>
<dbReference type="InterPro" id="IPR016169">
    <property type="entry name" value="FAD-bd_PCMH_sub2"/>
</dbReference>
<dbReference type="GO" id="GO:0050660">
    <property type="term" value="F:flavin adenine dinucleotide binding"/>
    <property type="evidence" value="ECO:0007669"/>
    <property type="project" value="InterPro"/>
</dbReference>
<reference evidence="15 16" key="1">
    <citation type="submission" date="2020-08" db="EMBL/GenBank/DDBJ databases">
        <title>Genomic Encyclopedia of Type Strains, Phase III (KMG-III): the genomes of soil and plant-associated and newly described type strains.</title>
        <authorList>
            <person name="Whitman W."/>
        </authorList>
    </citation>
    <scope>NUCLEOTIDE SEQUENCE [LARGE SCALE GENOMIC DNA]</scope>
    <source>
        <strain evidence="15 16">CECT 8803</strain>
    </source>
</reference>
<dbReference type="Proteomes" id="UP000581135">
    <property type="component" value="Unassembled WGS sequence"/>
</dbReference>
<dbReference type="PROSITE" id="PS51371">
    <property type="entry name" value="CBS"/>
    <property type="match status" value="2"/>
</dbReference>
<evidence type="ECO:0000256" key="8">
    <source>
        <dbReference type="ARBA" id="ARBA00023136"/>
    </source>
</evidence>
<evidence type="ECO:0000256" key="7">
    <source>
        <dbReference type="ARBA" id="ARBA00023122"/>
    </source>
</evidence>
<keyword evidence="8 10" id="KW-0472">Membrane</keyword>
<dbReference type="RefSeq" id="WP_183417171.1">
    <property type="nucleotide sequence ID" value="NZ_JACHXA010000008.1"/>
</dbReference>
<feature type="domain" description="CNNM transmembrane" evidence="14">
    <location>
        <begin position="1"/>
        <end position="190"/>
    </location>
</feature>
<dbReference type="Pfam" id="PF00571">
    <property type="entry name" value="CBS"/>
    <property type="match status" value="2"/>
</dbReference>
<dbReference type="Gene3D" id="3.10.580.10">
    <property type="entry name" value="CBS-domain"/>
    <property type="match status" value="1"/>
</dbReference>
<evidence type="ECO:0000256" key="2">
    <source>
        <dbReference type="ARBA" id="ARBA00006446"/>
    </source>
</evidence>
<evidence type="ECO:0000256" key="9">
    <source>
        <dbReference type="PROSITE-ProRule" id="PRU00703"/>
    </source>
</evidence>
<dbReference type="InterPro" id="IPR002550">
    <property type="entry name" value="CNNM"/>
</dbReference>
<dbReference type="CDD" id="cd04590">
    <property type="entry name" value="CBS_pair_CorC_HlyC_assoc"/>
    <property type="match status" value="1"/>
</dbReference>
<evidence type="ECO:0000256" key="6">
    <source>
        <dbReference type="ARBA" id="ARBA00022989"/>
    </source>
</evidence>
<sequence length="455" mass="50460">METDLILTLLSIIGLLLISAFFSGSETSITAASRPRMHNLEQQGDERAKTVNELWARKERLIGSILLGNNLVNILASALATSALIRLFGDAGVAYATLGMTALILIFAEVLPKTYAIHHADNVALAAAGPLRLVVAVLSPPVRAVQALVRLTLWIFRARVDTHLTDEVREEELRGAIELHHGTSDEVRAERQMLRSILDLADLEVSEVMTHRRNIAALDADLPPAKLIEQVLAAPYTRIPLYRENQDNIVGVLHAKELFRAVRAHPAQLESLMAGDTEAERDDKNSLDIVGIANKPWFIPDTTDLLSQLEAFRTRHEHFAIVVDEYGEVLGIVTLEDILEEIVGEISDEHDIKVEGVRRLKDGSIEVEGTVTIRDLNRMFEWRLPDEEATTIAGLILHEARRIPEVGQVFLFHGLRFAIKGRKRNQVTRALITPADDGGEDGTARTEERMDAAAK</sequence>
<dbReference type="Gene3D" id="3.30.465.10">
    <property type="match status" value="1"/>
</dbReference>
<evidence type="ECO:0000256" key="11">
    <source>
        <dbReference type="SAM" id="MobiDB-lite"/>
    </source>
</evidence>